<protein>
    <submittedName>
        <fullName evidence="3">Glycosyltransferase WbuB</fullName>
    </submittedName>
</protein>
<name>A0A1B2I8T1_9BACT</name>
<dbReference type="RefSeq" id="WP_066747358.1">
    <property type="nucleotide sequence ID" value="NZ_CALCLR010000083.1"/>
</dbReference>
<dbReference type="InterPro" id="IPR001296">
    <property type="entry name" value="Glyco_trans_1"/>
</dbReference>
<dbReference type="EMBL" id="CP016757">
    <property type="protein sequence ID" value="ANZ46337.1"/>
    <property type="molecule type" value="Genomic_DNA"/>
</dbReference>
<dbReference type="OrthoDB" id="9811902at2"/>
<evidence type="ECO:0000313" key="2">
    <source>
        <dbReference type="EMBL" id="ANZ46006.1"/>
    </source>
</evidence>
<evidence type="ECO:0000259" key="1">
    <source>
        <dbReference type="Pfam" id="PF00534"/>
    </source>
</evidence>
<accession>A0A1B2I8T1</accession>
<keyword evidence="4" id="KW-1185">Reference proteome</keyword>
<reference evidence="3" key="1">
    <citation type="submission" date="2016-08" db="EMBL/GenBank/DDBJ databases">
        <title>Complete genome of Cloacibacillus porcorum.</title>
        <authorList>
            <person name="Looft T."/>
            <person name="Bayles D.O."/>
            <person name="Alt D.P."/>
        </authorList>
    </citation>
    <scope>NUCLEOTIDE SEQUENCE [LARGE SCALE GENOMIC DNA]</scope>
    <source>
        <strain evidence="3">CL-84</strain>
    </source>
</reference>
<dbReference type="KEGG" id="cpor:BED41_13435"/>
<dbReference type="PANTHER" id="PTHR45947">
    <property type="entry name" value="SULFOQUINOVOSYL TRANSFERASE SQD2"/>
    <property type="match status" value="1"/>
</dbReference>
<dbReference type="KEGG" id="cpor:BED41_15210"/>
<feature type="domain" description="Glycosyl transferase family 1" evidence="1">
    <location>
        <begin position="221"/>
        <end position="384"/>
    </location>
</feature>
<keyword evidence="3" id="KW-0808">Transferase</keyword>
<dbReference type="GeneID" id="83059195"/>
<dbReference type="Pfam" id="PF00534">
    <property type="entry name" value="Glycos_transf_1"/>
    <property type="match status" value="1"/>
</dbReference>
<evidence type="ECO:0000313" key="4">
    <source>
        <dbReference type="Proteomes" id="UP000093044"/>
    </source>
</evidence>
<dbReference type="AlphaFoldDB" id="A0A1B2I8T1"/>
<gene>
    <name evidence="2" type="ORF">BED41_13435</name>
    <name evidence="3" type="ORF">BED41_15210</name>
</gene>
<sequence length="413" mass="47136">MPDRIHILVISQYFYPEQFRVNDICTEWIKRGYQVTVITGIPNYPQGKFYNGYGYFQKRTERYNGIDIIRLPIIPRGNSAVMMALNYISFVISGFLWSKFTTLKADKVFVYEVSPMTQALPGVWYAKRVKIPCLIYVTDLWPENVEIVGGVHNRLILNMLGAMVDYIYKSCNRIFTSSKSFLQAINHRGVPLEKLEFWPQYAEEFYRPVDKKTCVVSEIPDDDSFNLIFAGNIGFAQGLDLLPQVAIELQRQNTKVRFNIVGDGRYLPVLKEAVQASGCENMFNFIHKQPAQRIAAFMSVCDAALISLSDNRIFEMTLPSKLQSLLACGIPLIVSANGEIQQVIEDSGAGYCCNAGDAVSLAEKIVELTRLSSEELKEMRKKARGYFIQHYEKRMLMDRIDKYFSEAEVVCNV</sequence>
<dbReference type="GO" id="GO:0016758">
    <property type="term" value="F:hexosyltransferase activity"/>
    <property type="evidence" value="ECO:0007669"/>
    <property type="project" value="TreeGrafter"/>
</dbReference>
<organism evidence="3 4">
    <name type="scientific">Cloacibacillus porcorum</name>
    <dbReference type="NCBI Taxonomy" id="1197717"/>
    <lineage>
        <taxon>Bacteria</taxon>
        <taxon>Thermotogati</taxon>
        <taxon>Synergistota</taxon>
        <taxon>Synergistia</taxon>
        <taxon>Synergistales</taxon>
        <taxon>Synergistaceae</taxon>
        <taxon>Cloacibacillus</taxon>
    </lineage>
</organism>
<dbReference type="EMBL" id="CP016757">
    <property type="protein sequence ID" value="ANZ46006.1"/>
    <property type="molecule type" value="Genomic_DNA"/>
</dbReference>
<dbReference type="Gene3D" id="3.40.50.2000">
    <property type="entry name" value="Glycogen Phosphorylase B"/>
    <property type="match status" value="2"/>
</dbReference>
<dbReference type="SUPFAM" id="SSF53756">
    <property type="entry name" value="UDP-Glycosyltransferase/glycogen phosphorylase"/>
    <property type="match status" value="1"/>
</dbReference>
<proteinExistence type="predicted"/>
<dbReference type="Proteomes" id="UP000093044">
    <property type="component" value="Chromosome"/>
</dbReference>
<dbReference type="InterPro" id="IPR050194">
    <property type="entry name" value="Glycosyltransferase_grp1"/>
</dbReference>
<evidence type="ECO:0000313" key="3">
    <source>
        <dbReference type="EMBL" id="ANZ46337.1"/>
    </source>
</evidence>
<dbReference type="STRING" id="1197717.BED41_13435"/>
<dbReference type="CDD" id="cd03794">
    <property type="entry name" value="GT4_WbuB-like"/>
    <property type="match status" value="1"/>
</dbReference>
<dbReference type="PANTHER" id="PTHR45947:SF3">
    <property type="entry name" value="SULFOQUINOVOSYL TRANSFERASE SQD2"/>
    <property type="match status" value="1"/>
</dbReference>